<evidence type="ECO:0000259" key="3">
    <source>
        <dbReference type="Pfam" id="PF02678"/>
    </source>
</evidence>
<accession>A0ABV9SWS7</accession>
<sequence length="297" mass="32746">MKNSVTNMIQRKIEQVSNHSLQQGFLGTGHQAAQIVGSQGFEFTDPFVVLMDDQLNLPGTEIAGGQHPHAGIEIYTLVLEGNDEIFRKGNMELMTAGKGVVHADEIKEKTQVRILQLWVSLPPEKRWTAPFLQSIDLENVPTLKAKDSVIRVYSGNAFGLSSPLVNNTPITIVDFSLAENVEVTQHIPSSYNGFIFVSEGSVFVGDTEIKANQSGWLNKSGQSGESEITYKAGNEGTRFVFYAGEPTNAPIVSHGPFVADTQDEIRGLYRAYRNGEMKHIKTHPSRHFTSKQGKTIN</sequence>
<dbReference type="Pfam" id="PF05726">
    <property type="entry name" value="Pirin_C"/>
    <property type="match status" value="1"/>
</dbReference>
<dbReference type="RefSeq" id="WP_377061429.1">
    <property type="nucleotide sequence ID" value="NZ_JBHSJJ010000002.1"/>
</dbReference>
<evidence type="ECO:0000256" key="1">
    <source>
        <dbReference type="ARBA" id="ARBA00008416"/>
    </source>
</evidence>
<gene>
    <name evidence="5" type="ORF">ACFPFU_03155</name>
</gene>
<dbReference type="InterPro" id="IPR011051">
    <property type="entry name" value="RmlC_Cupin_sf"/>
</dbReference>
<feature type="domain" description="Pirin N-terminal" evidence="3">
    <location>
        <begin position="42"/>
        <end position="119"/>
    </location>
</feature>
<evidence type="ECO:0000256" key="2">
    <source>
        <dbReference type="RuleBase" id="RU003457"/>
    </source>
</evidence>
<evidence type="ECO:0000259" key="4">
    <source>
        <dbReference type="Pfam" id="PF05726"/>
    </source>
</evidence>
<dbReference type="PANTHER" id="PTHR13903">
    <property type="entry name" value="PIRIN-RELATED"/>
    <property type="match status" value="1"/>
</dbReference>
<evidence type="ECO:0000313" key="6">
    <source>
        <dbReference type="Proteomes" id="UP001595818"/>
    </source>
</evidence>
<dbReference type="EMBL" id="JBHSJJ010000002">
    <property type="protein sequence ID" value="MFC4870669.1"/>
    <property type="molecule type" value="Genomic_DNA"/>
</dbReference>
<dbReference type="PANTHER" id="PTHR13903:SF8">
    <property type="entry name" value="PIRIN"/>
    <property type="match status" value="1"/>
</dbReference>
<dbReference type="InterPro" id="IPR012093">
    <property type="entry name" value="Pirin"/>
</dbReference>
<dbReference type="Proteomes" id="UP001595818">
    <property type="component" value="Unassembled WGS sequence"/>
</dbReference>
<comment type="caution">
    <text evidence="5">The sequence shown here is derived from an EMBL/GenBank/DDBJ whole genome shotgun (WGS) entry which is preliminary data.</text>
</comment>
<dbReference type="InterPro" id="IPR003829">
    <property type="entry name" value="Pirin_N_dom"/>
</dbReference>
<reference evidence="6" key="1">
    <citation type="journal article" date="2019" name="Int. J. Syst. Evol. Microbiol.">
        <title>The Global Catalogue of Microorganisms (GCM) 10K type strain sequencing project: providing services to taxonomists for standard genome sequencing and annotation.</title>
        <authorList>
            <consortium name="The Broad Institute Genomics Platform"/>
            <consortium name="The Broad Institute Genome Sequencing Center for Infectious Disease"/>
            <person name="Wu L."/>
            <person name="Ma J."/>
        </authorList>
    </citation>
    <scope>NUCLEOTIDE SEQUENCE [LARGE SCALE GENOMIC DNA]</scope>
    <source>
        <strain evidence="6">CGMCC 4.7466</strain>
    </source>
</reference>
<organism evidence="5 6">
    <name type="scientific">Negadavirga shengliensis</name>
    <dbReference type="NCBI Taxonomy" id="1389218"/>
    <lineage>
        <taxon>Bacteria</taxon>
        <taxon>Pseudomonadati</taxon>
        <taxon>Bacteroidota</taxon>
        <taxon>Cytophagia</taxon>
        <taxon>Cytophagales</taxon>
        <taxon>Cyclobacteriaceae</taxon>
        <taxon>Negadavirga</taxon>
    </lineage>
</organism>
<dbReference type="InterPro" id="IPR014710">
    <property type="entry name" value="RmlC-like_jellyroll"/>
</dbReference>
<evidence type="ECO:0000313" key="5">
    <source>
        <dbReference type="EMBL" id="MFC4870669.1"/>
    </source>
</evidence>
<dbReference type="CDD" id="cd02247">
    <property type="entry name" value="cupin_pirin_C"/>
    <property type="match status" value="1"/>
</dbReference>
<protein>
    <submittedName>
        <fullName evidence="5">Pirin family protein</fullName>
    </submittedName>
</protein>
<feature type="domain" description="Pirin C-terminal" evidence="4">
    <location>
        <begin position="173"/>
        <end position="277"/>
    </location>
</feature>
<dbReference type="Gene3D" id="2.60.120.10">
    <property type="entry name" value="Jelly Rolls"/>
    <property type="match status" value="2"/>
</dbReference>
<comment type="similarity">
    <text evidence="1 2">Belongs to the pirin family.</text>
</comment>
<name>A0ABV9SWS7_9BACT</name>
<keyword evidence="6" id="KW-1185">Reference proteome</keyword>
<dbReference type="SUPFAM" id="SSF51182">
    <property type="entry name" value="RmlC-like cupins"/>
    <property type="match status" value="1"/>
</dbReference>
<dbReference type="InterPro" id="IPR008778">
    <property type="entry name" value="Pirin_C_dom"/>
</dbReference>
<proteinExistence type="inferred from homology"/>
<dbReference type="Pfam" id="PF02678">
    <property type="entry name" value="Pirin"/>
    <property type="match status" value="1"/>
</dbReference>
<dbReference type="PIRSF" id="PIRSF006232">
    <property type="entry name" value="Pirin"/>
    <property type="match status" value="1"/>
</dbReference>